<keyword evidence="1" id="KW-0812">Transmembrane</keyword>
<keyword evidence="3" id="KW-1185">Reference proteome</keyword>
<dbReference type="Proteomes" id="UP000223913">
    <property type="component" value="Unassembled WGS sequence"/>
</dbReference>
<dbReference type="RefSeq" id="WP_099155199.1">
    <property type="nucleotide sequence ID" value="NZ_PDUD01000055.1"/>
</dbReference>
<feature type="transmembrane region" description="Helical" evidence="1">
    <location>
        <begin position="12"/>
        <end position="30"/>
    </location>
</feature>
<accession>A0A2D0MYT9</accession>
<reference evidence="2 3" key="1">
    <citation type="submission" date="2017-10" db="EMBL/GenBank/DDBJ databases">
        <title>The draft genome sequence of Lewinella nigricans NBRC 102662.</title>
        <authorList>
            <person name="Wang K."/>
        </authorList>
    </citation>
    <scope>NUCLEOTIDE SEQUENCE [LARGE SCALE GENOMIC DNA]</scope>
    <source>
        <strain evidence="2 3">NBRC 102662</strain>
    </source>
</reference>
<feature type="transmembrane region" description="Helical" evidence="1">
    <location>
        <begin position="77"/>
        <end position="94"/>
    </location>
</feature>
<dbReference type="OrthoDB" id="822156at2"/>
<evidence type="ECO:0000256" key="1">
    <source>
        <dbReference type="SAM" id="Phobius"/>
    </source>
</evidence>
<feature type="transmembrane region" description="Helical" evidence="1">
    <location>
        <begin position="42"/>
        <end position="65"/>
    </location>
</feature>
<feature type="transmembrane region" description="Helical" evidence="1">
    <location>
        <begin position="174"/>
        <end position="195"/>
    </location>
</feature>
<gene>
    <name evidence="2" type="ORF">CRP01_37335</name>
</gene>
<name>A0A2D0MYT9_FLAN2</name>
<feature type="transmembrane region" description="Helical" evidence="1">
    <location>
        <begin position="106"/>
        <end position="130"/>
    </location>
</feature>
<keyword evidence="1" id="KW-0472">Membrane</keyword>
<sequence>MRLDKHLYQHSAFFIIGFFLLALLAFWPSYYSRIGADMEVRFHTHGLAMTTWCVLLIVQALLIRFKKFSIHRLIGKVSYVIFPLIIAATLNLIHHQFQDAGPLANIHLANIALMVNATLVLAILYGLAIYYQKKPLVHARYMICTVFPMVTPVTDRLIYRHYRPLLEYVPTIDGYTMAPAVGFLLADLILLALVIWDWRTRKEPGPFAVALVLLLIYHASVLYFYDSSIWRAFAEWFLRLPLS</sequence>
<feature type="transmembrane region" description="Helical" evidence="1">
    <location>
        <begin position="207"/>
        <end position="225"/>
    </location>
</feature>
<evidence type="ECO:0000313" key="3">
    <source>
        <dbReference type="Proteomes" id="UP000223913"/>
    </source>
</evidence>
<dbReference type="EMBL" id="PDUD01000055">
    <property type="protein sequence ID" value="PHN01452.1"/>
    <property type="molecule type" value="Genomic_DNA"/>
</dbReference>
<comment type="caution">
    <text evidence="2">The sequence shown here is derived from an EMBL/GenBank/DDBJ whole genome shotgun (WGS) entry which is preliminary data.</text>
</comment>
<dbReference type="AlphaFoldDB" id="A0A2D0MYT9"/>
<feature type="transmembrane region" description="Helical" evidence="1">
    <location>
        <begin position="137"/>
        <end position="154"/>
    </location>
</feature>
<evidence type="ECO:0000313" key="2">
    <source>
        <dbReference type="EMBL" id="PHN01452.1"/>
    </source>
</evidence>
<organism evidence="2 3">
    <name type="scientific">Flavilitoribacter nigricans (strain ATCC 23147 / DSM 23189 / NBRC 102662 / NCIMB 1420 / SS-2)</name>
    <name type="common">Lewinella nigricans</name>
    <dbReference type="NCBI Taxonomy" id="1122177"/>
    <lineage>
        <taxon>Bacteria</taxon>
        <taxon>Pseudomonadati</taxon>
        <taxon>Bacteroidota</taxon>
        <taxon>Saprospiria</taxon>
        <taxon>Saprospirales</taxon>
        <taxon>Lewinellaceae</taxon>
        <taxon>Flavilitoribacter</taxon>
    </lineage>
</organism>
<keyword evidence="1" id="KW-1133">Transmembrane helix</keyword>
<protein>
    <submittedName>
        <fullName evidence="2">Uncharacterized protein</fullName>
    </submittedName>
</protein>
<proteinExistence type="predicted"/>